<gene>
    <name evidence="1" type="ORF">ANCCAN_28894</name>
</gene>
<organism evidence="1 2">
    <name type="scientific">Ancylostoma caninum</name>
    <name type="common">Dog hookworm</name>
    <dbReference type="NCBI Taxonomy" id="29170"/>
    <lineage>
        <taxon>Eukaryota</taxon>
        <taxon>Metazoa</taxon>
        <taxon>Ecdysozoa</taxon>
        <taxon>Nematoda</taxon>
        <taxon>Chromadorea</taxon>
        <taxon>Rhabditida</taxon>
        <taxon>Rhabditina</taxon>
        <taxon>Rhabditomorpha</taxon>
        <taxon>Strongyloidea</taxon>
        <taxon>Ancylostomatidae</taxon>
        <taxon>Ancylostomatinae</taxon>
        <taxon>Ancylostoma</taxon>
    </lineage>
</organism>
<protein>
    <submittedName>
        <fullName evidence="1">Uncharacterized protein</fullName>
    </submittedName>
</protein>
<dbReference type="AlphaFoldDB" id="A0A368F3A7"/>
<reference evidence="1 2" key="1">
    <citation type="submission" date="2014-10" db="EMBL/GenBank/DDBJ databases">
        <title>Draft genome of the hookworm Ancylostoma caninum.</title>
        <authorList>
            <person name="Mitreva M."/>
        </authorList>
    </citation>
    <scope>NUCLEOTIDE SEQUENCE [LARGE SCALE GENOMIC DNA]</scope>
    <source>
        <strain evidence="1 2">Baltimore</strain>
    </source>
</reference>
<evidence type="ECO:0000313" key="1">
    <source>
        <dbReference type="EMBL" id="RCN25395.1"/>
    </source>
</evidence>
<accession>A0A368F3A7</accession>
<dbReference type="Proteomes" id="UP000252519">
    <property type="component" value="Unassembled WGS sequence"/>
</dbReference>
<dbReference type="EMBL" id="JOJR01012107">
    <property type="protein sequence ID" value="RCN25395.1"/>
    <property type="molecule type" value="Genomic_DNA"/>
</dbReference>
<proteinExistence type="predicted"/>
<evidence type="ECO:0000313" key="2">
    <source>
        <dbReference type="Proteomes" id="UP000252519"/>
    </source>
</evidence>
<sequence>MSVLERKLESPRDNFRMFHCVLKDHDASLSELKAARAGDASALEGLREENAVLKEECRTLRSSLNEQVSSFD</sequence>
<keyword evidence="2" id="KW-1185">Reference proteome</keyword>
<name>A0A368F3A7_ANCCA</name>
<comment type="caution">
    <text evidence="1">The sequence shown here is derived from an EMBL/GenBank/DDBJ whole genome shotgun (WGS) entry which is preliminary data.</text>
</comment>